<accession>A0A2I2FXL8</accession>
<protein>
    <submittedName>
        <fullName evidence="2">Uncharacterized protein</fullName>
    </submittedName>
</protein>
<proteinExistence type="predicted"/>
<dbReference type="EMBL" id="MSFO01000007">
    <property type="protein sequence ID" value="PLB45367.1"/>
    <property type="molecule type" value="Genomic_DNA"/>
</dbReference>
<evidence type="ECO:0000313" key="3">
    <source>
        <dbReference type="Proteomes" id="UP000234275"/>
    </source>
</evidence>
<evidence type="ECO:0000313" key="2">
    <source>
        <dbReference type="EMBL" id="PLB45367.1"/>
    </source>
</evidence>
<dbReference type="VEuPathDB" id="FungiDB:P170DRAFT_241925"/>
<dbReference type="AlphaFoldDB" id="A0A2I2FXL8"/>
<name>A0A2I2FXL8_9EURO</name>
<organism evidence="2 3">
    <name type="scientific">Aspergillus steynii IBT 23096</name>
    <dbReference type="NCBI Taxonomy" id="1392250"/>
    <lineage>
        <taxon>Eukaryota</taxon>
        <taxon>Fungi</taxon>
        <taxon>Dikarya</taxon>
        <taxon>Ascomycota</taxon>
        <taxon>Pezizomycotina</taxon>
        <taxon>Eurotiomycetes</taxon>
        <taxon>Eurotiomycetidae</taxon>
        <taxon>Eurotiales</taxon>
        <taxon>Aspergillaceae</taxon>
        <taxon>Aspergillus</taxon>
        <taxon>Aspergillus subgen. Circumdati</taxon>
    </lineage>
</organism>
<keyword evidence="3" id="KW-1185">Reference proteome</keyword>
<dbReference type="GeneID" id="36550660"/>
<dbReference type="RefSeq" id="XP_024700669.1">
    <property type="nucleotide sequence ID" value="XM_024842961.1"/>
</dbReference>
<gene>
    <name evidence="2" type="ORF">P170DRAFT_241925</name>
</gene>
<reference evidence="2 3" key="1">
    <citation type="submission" date="2016-12" db="EMBL/GenBank/DDBJ databases">
        <title>The genomes of Aspergillus section Nigri reveals drivers in fungal speciation.</title>
        <authorList>
            <consortium name="DOE Joint Genome Institute"/>
            <person name="Vesth T.C."/>
            <person name="Nybo J."/>
            <person name="Theobald S."/>
            <person name="Brandl J."/>
            <person name="Frisvad J.C."/>
            <person name="Nielsen K.F."/>
            <person name="Lyhne E.K."/>
            <person name="Kogle M.E."/>
            <person name="Kuo A."/>
            <person name="Riley R."/>
            <person name="Clum A."/>
            <person name="Nolan M."/>
            <person name="Lipzen A."/>
            <person name="Salamov A."/>
            <person name="Henrissat B."/>
            <person name="Wiebenga A."/>
            <person name="De Vries R.P."/>
            <person name="Grigoriev I.V."/>
            <person name="Mortensen U.H."/>
            <person name="Andersen M.R."/>
            <person name="Baker S.E."/>
        </authorList>
    </citation>
    <scope>NUCLEOTIDE SEQUENCE [LARGE SCALE GENOMIC DNA]</scope>
    <source>
        <strain evidence="2 3">IBT 23096</strain>
    </source>
</reference>
<comment type="caution">
    <text evidence="2">The sequence shown here is derived from an EMBL/GenBank/DDBJ whole genome shotgun (WGS) entry which is preliminary data.</text>
</comment>
<feature type="region of interest" description="Disordered" evidence="1">
    <location>
        <begin position="1"/>
        <end position="30"/>
    </location>
</feature>
<sequence length="80" mass="9012">MLRNYLDQGYRVNKSSPGDLDHASLMNPPLPYQQMEVTGLTIPAGHDQNQVAGERAAPASKIMQRFEFADTEHSRETRLL</sequence>
<evidence type="ECO:0000256" key="1">
    <source>
        <dbReference type="SAM" id="MobiDB-lite"/>
    </source>
</evidence>
<dbReference type="Proteomes" id="UP000234275">
    <property type="component" value="Unassembled WGS sequence"/>
</dbReference>